<dbReference type="Pfam" id="PF09996">
    <property type="entry name" value="DUF2237"/>
    <property type="match status" value="1"/>
</dbReference>
<evidence type="ECO:0000256" key="2">
    <source>
        <dbReference type="SAM" id="SignalP"/>
    </source>
</evidence>
<comment type="caution">
    <text evidence="3">The sequence shown here is derived from an EMBL/GenBank/DDBJ whole genome shotgun (WGS) entry which is preliminary data.</text>
</comment>
<keyword evidence="2" id="KW-0732">Signal</keyword>
<dbReference type="EMBL" id="CAUYUJ010007385">
    <property type="protein sequence ID" value="CAK0820592.1"/>
    <property type="molecule type" value="Genomic_DNA"/>
</dbReference>
<keyword evidence="4" id="KW-1185">Reference proteome</keyword>
<keyword evidence="1" id="KW-0472">Membrane</keyword>
<evidence type="ECO:0000313" key="4">
    <source>
        <dbReference type="Proteomes" id="UP001189429"/>
    </source>
</evidence>
<feature type="transmembrane region" description="Helical" evidence="1">
    <location>
        <begin position="196"/>
        <end position="215"/>
    </location>
</feature>
<feature type="signal peptide" evidence="2">
    <location>
        <begin position="1"/>
        <end position="26"/>
    </location>
</feature>
<protein>
    <submittedName>
        <fullName evidence="3">Uncharacterized protein</fullName>
    </submittedName>
</protein>
<organism evidence="3 4">
    <name type="scientific">Prorocentrum cordatum</name>
    <dbReference type="NCBI Taxonomy" id="2364126"/>
    <lineage>
        <taxon>Eukaryota</taxon>
        <taxon>Sar</taxon>
        <taxon>Alveolata</taxon>
        <taxon>Dinophyceae</taxon>
        <taxon>Prorocentrales</taxon>
        <taxon>Prorocentraceae</taxon>
        <taxon>Prorocentrum</taxon>
    </lineage>
</organism>
<dbReference type="Proteomes" id="UP001189429">
    <property type="component" value="Unassembled WGS sequence"/>
</dbReference>
<sequence>MPCAAGAPALAALLLAAGPLASCTAAAEVLGLAGEALETCSKPGTAMTGFTRDGKCQDLGDDDAGSHHICIQMKSDFCTQTGQPNWCTENQPCMAKDGGTEGECKIGNWCVCQWAFARYIQMAGGCDAIVDLQCDATNLAAVKAYEADAKADKTIQDALDCIKQKCPSTVSSLQGLSDATARPSVASAGGWSSTSAAGALLLVLAAGAAVSLVAARRRGAAPAAACEWSAMSENGL</sequence>
<dbReference type="Gene3D" id="3.30.56.110">
    <property type="entry name" value="Protein of unknown function DUF2237"/>
    <property type="match status" value="1"/>
</dbReference>
<proteinExistence type="predicted"/>
<evidence type="ECO:0000256" key="1">
    <source>
        <dbReference type="SAM" id="Phobius"/>
    </source>
</evidence>
<gene>
    <name evidence="3" type="ORF">PCOR1329_LOCUS22209</name>
</gene>
<accession>A0ABN9RN24</accession>
<reference evidence="3" key="1">
    <citation type="submission" date="2023-10" db="EMBL/GenBank/DDBJ databases">
        <authorList>
            <person name="Chen Y."/>
            <person name="Shah S."/>
            <person name="Dougan E. K."/>
            <person name="Thang M."/>
            <person name="Chan C."/>
        </authorList>
    </citation>
    <scope>NUCLEOTIDE SEQUENCE [LARGE SCALE GENOMIC DNA]</scope>
</reference>
<name>A0ABN9RN24_9DINO</name>
<keyword evidence="1" id="KW-0812">Transmembrane</keyword>
<keyword evidence="1" id="KW-1133">Transmembrane helix</keyword>
<dbReference type="InterPro" id="IPR018714">
    <property type="entry name" value="DUF2237"/>
</dbReference>
<evidence type="ECO:0000313" key="3">
    <source>
        <dbReference type="EMBL" id="CAK0820592.1"/>
    </source>
</evidence>
<feature type="chain" id="PRO_5046964042" evidence="2">
    <location>
        <begin position="27"/>
        <end position="236"/>
    </location>
</feature>